<dbReference type="Pfam" id="PF13563">
    <property type="entry name" value="2_5_RNA_ligase2"/>
    <property type="match status" value="1"/>
</dbReference>
<evidence type="ECO:0000313" key="2">
    <source>
        <dbReference type="Proteomes" id="UP000191160"/>
    </source>
</evidence>
<gene>
    <name evidence="1" type="ORF">B1202_12800</name>
</gene>
<name>A0A1T1GTG0_9GAMM</name>
<reference evidence="1 2" key="1">
    <citation type="submission" date="2017-02" db="EMBL/GenBank/DDBJ databases">
        <title>Acinetobacter sp. ANC 4945, whole genome shotgun sequencing project.</title>
        <authorList>
            <person name="Radolfova-Krizova L."/>
            <person name="Al Atrouni A."/>
            <person name="Nemec A."/>
        </authorList>
    </citation>
    <scope>NUCLEOTIDE SEQUENCE [LARGE SCALE GENOMIC DNA]</scope>
    <source>
        <strain evidence="1 2">ANC 4945</strain>
    </source>
</reference>
<sequence length="224" mass="26462">MFLKPSTQVVPTLNQDYPDWHQGRQHYALWYLEIQDPELLAYLTALRAQFSDLLYTPNTRQFHITVFICGFFQELNKTQLIDHSEQRWNDNFSADELALHQQQLRQLSLSNIRLRTGQINSFQSALFIEIVDVDRKLDHLRQALNLSSNEIAPIEYCPHITLGLYKQAWNSDDIFERIQQIEQHSFDFESEQLTFGHYQAQVLQGALSPFYQHQFRLNIEMAQS</sequence>
<proteinExistence type="predicted"/>
<protein>
    <submittedName>
        <fullName evidence="1">2'-5' RNA ligase</fullName>
    </submittedName>
</protein>
<accession>A0A1T1GTG0</accession>
<organism evidence="1 2">
    <name type="scientific">Acinetobacter amyesii</name>
    <dbReference type="NCBI Taxonomy" id="2942470"/>
    <lineage>
        <taxon>Bacteria</taxon>
        <taxon>Pseudomonadati</taxon>
        <taxon>Pseudomonadota</taxon>
        <taxon>Gammaproteobacteria</taxon>
        <taxon>Moraxellales</taxon>
        <taxon>Moraxellaceae</taxon>
        <taxon>Acinetobacter</taxon>
    </lineage>
</organism>
<dbReference type="InterPro" id="IPR009097">
    <property type="entry name" value="Cyclic_Pdiesterase"/>
</dbReference>
<comment type="caution">
    <text evidence="1">The sequence shown here is derived from an EMBL/GenBank/DDBJ whole genome shotgun (WGS) entry which is preliminary data.</text>
</comment>
<dbReference type="RefSeq" id="WP_078190994.1">
    <property type="nucleotide sequence ID" value="NZ_JAMCOZ010000013.1"/>
</dbReference>
<keyword evidence="2" id="KW-1185">Reference proteome</keyword>
<dbReference type="EMBL" id="MVKX01000008">
    <property type="protein sequence ID" value="OOV80878.1"/>
    <property type="molecule type" value="Genomic_DNA"/>
</dbReference>
<dbReference type="SUPFAM" id="SSF55144">
    <property type="entry name" value="LigT-like"/>
    <property type="match status" value="1"/>
</dbReference>
<dbReference type="Proteomes" id="UP000191160">
    <property type="component" value="Unassembled WGS sequence"/>
</dbReference>
<dbReference type="Gene3D" id="3.90.1140.10">
    <property type="entry name" value="Cyclic phosphodiesterase"/>
    <property type="match status" value="1"/>
</dbReference>
<dbReference type="GO" id="GO:0016874">
    <property type="term" value="F:ligase activity"/>
    <property type="evidence" value="ECO:0007669"/>
    <property type="project" value="UniProtKB-KW"/>
</dbReference>
<keyword evidence="1" id="KW-0436">Ligase</keyword>
<dbReference type="AlphaFoldDB" id="A0A1T1GTG0"/>
<evidence type="ECO:0000313" key="1">
    <source>
        <dbReference type="EMBL" id="OOV80878.1"/>
    </source>
</evidence>